<evidence type="ECO:0000256" key="4">
    <source>
        <dbReference type="HAMAP-Rule" id="MF_01369"/>
    </source>
</evidence>
<dbReference type="GO" id="GO:1990904">
    <property type="term" value="C:ribonucleoprotein complex"/>
    <property type="evidence" value="ECO:0007669"/>
    <property type="project" value="UniProtKB-KW"/>
</dbReference>
<keyword evidence="2 4" id="KW-0689">Ribosomal protein</keyword>
<evidence type="ECO:0000256" key="1">
    <source>
        <dbReference type="ARBA" id="ARBA00006700"/>
    </source>
</evidence>
<proteinExistence type="inferred from homology"/>
<dbReference type="GO" id="GO:0005840">
    <property type="term" value="C:ribosome"/>
    <property type="evidence" value="ECO:0007669"/>
    <property type="project" value="UniProtKB-KW"/>
</dbReference>
<comment type="similarity">
    <text evidence="1 4">Belongs to the universal ribosomal protein uL23 family.</text>
</comment>
<comment type="function">
    <text evidence="4">One of the early assembly proteins it binds 23S rRNA. One of the proteins that surrounds the polypeptide exit tunnel on the outside of the ribosome. Forms the main docking site for trigger factor binding to the ribosome.</text>
</comment>
<evidence type="ECO:0000256" key="3">
    <source>
        <dbReference type="ARBA" id="ARBA00023274"/>
    </source>
</evidence>
<evidence type="ECO:0000313" key="6">
    <source>
        <dbReference type="Proteomes" id="UP000315689"/>
    </source>
</evidence>
<dbReference type="AlphaFoldDB" id="A0A554LKI6"/>
<keyword evidence="4" id="KW-0694">RNA-binding</keyword>
<dbReference type="HAMAP" id="MF_01369_B">
    <property type="entry name" value="Ribosomal_uL23_B"/>
    <property type="match status" value="1"/>
</dbReference>
<dbReference type="PANTHER" id="PTHR12059:SF5">
    <property type="entry name" value="LARGE RIBOSOMAL SUBUNIT PROTEIN UL23M"/>
    <property type="match status" value="1"/>
</dbReference>
<dbReference type="InterPro" id="IPR012678">
    <property type="entry name" value="Ribosomal_uL23/eL15/eS24_sf"/>
</dbReference>
<protein>
    <recommendedName>
        <fullName evidence="4">Large ribosomal subunit protein uL23</fullName>
    </recommendedName>
</protein>
<dbReference type="GO" id="GO:0019843">
    <property type="term" value="F:rRNA binding"/>
    <property type="evidence" value="ECO:0007669"/>
    <property type="project" value="UniProtKB-UniRule"/>
</dbReference>
<evidence type="ECO:0000313" key="5">
    <source>
        <dbReference type="EMBL" id="TSC93395.1"/>
    </source>
</evidence>
<dbReference type="GO" id="GO:0003735">
    <property type="term" value="F:structural constituent of ribosome"/>
    <property type="evidence" value="ECO:0007669"/>
    <property type="project" value="InterPro"/>
</dbReference>
<keyword evidence="4" id="KW-0699">rRNA-binding</keyword>
<name>A0A554LKI6_9BACT</name>
<comment type="subunit">
    <text evidence="4">Part of the 50S ribosomal subunit. Contacts protein L29, and trigger factor when it is bound to the ribosome.</text>
</comment>
<accession>A0A554LKI6</accession>
<dbReference type="SUPFAM" id="SSF54189">
    <property type="entry name" value="Ribosomal proteins S24e, L23 and L15e"/>
    <property type="match status" value="1"/>
</dbReference>
<evidence type="ECO:0000256" key="2">
    <source>
        <dbReference type="ARBA" id="ARBA00022980"/>
    </source>
</evidence>
<dbReference type="GO" id="GO:0006412">
    <property type="term" value="P:translation"/>
    <property type="evidence" value="ECO:0007669"/>
    <property type="project" value="UniProtKB-UniRule"/>
</dbReference>
<dbReference type="EMBL" id="VMGK01000002">
    <property type="protein sequence ID" value="TSC93395.1"/>
    <property type="molecule type" value="Genomic_DNA"/>
</dbReference>
<organism evidence="5 6">
    <name type="scientific">Candidatus Berkelbacteria bacterium Licking1014_7</name>
    <dbReference type="NCBI Taxonomy" id="2017147"/>
    <lineage>
        <taxon>Bacteria</taxon>
        <taxon>Candidatus Berkelbacteria</taxon>
    </lineage>
</organism>
<dbReference type="InterPro" id="IPR013025">
    <property type="entry name" value="Ribosomal_uL23-like"/>
</dbReference>
<dbReference type="Pfam" id="PF00276">
    <property type="entry name" value="Ribosomal_L23"/>
    <property type="match status" value="1"/>
</dbReference>
<dbReference type="Gene3D" id="3.30.70.330">
    <property type="match status" value="1"/>
</dbReference>
<dbReference type="InterPro" id="IPR012677">
    <property type="entry name" value="Nucleotide-bd_a/b_plait_sf"/>
</dbReference>
<reference evidence="5 6" key="1">
    <citation type="submission" date="2017-07" db="EMBL/GenBank/DDBJ databases">
        <title>Mechanisms for carbon and nitrogen cycling indicate functional differentiation within the Candidate Phyla Radiation.</title>
        <authorList>
            <person name="Danczak R.E."/>
            <person name="Johnston M.D."/>
            <person name="Kenah C."/>
            <person name="Slattery M."/>
            <person name="Wrighton K.C."/>
            <person name="Wilkins M.J."/>
        </authorList>
    </citation>
    <scope>NUCLEOTIDE SEQUENCE [LARGE SCALE GENOMIC DNA]</scope>
    <source>
        <strain evidence="5">Licking1014_7</strain>
    </source>
</reference>
<comment type="caution">
    <text evidence="5">The sequence shown here is derived from an EMBL/GenBank/DDBJ whole genome shotgun (WGS) entry which is preliminary data.</text>
</comment>
<sequence>MKTQQVYPQISEKSLNQTNKNRYTFKVPSDGNKTEIRKLIEKMYQVNVLKINIINQMGKKKRVRINRSAISRFGKRSDFKKAIITIKKGQKIKDFEIETEKNTPQKLETKTLKSNDKKI</sequence>
<keyword evidence="3 4" id="KW-0687">Ribonucleoprotein</keyword>
<dbReference type="PANTHER" id="PTHR12059">
    <property type="entry name" value="RIBOSOMAL PROTEIN L23-RELATED"/>
    <property type="match status" value="1"/>
</dbReference>
<gene>
    <name evidence="4" type="primary">rplW</name>
    <name evidence="5" type="ORF">CEN89_70</name>
</gene>
<dbReference type="Proteomes" id="UP000315689">
    <property type="component" value="Unassembled WGS sequence"/>
</dbReference>